<evidence type="ECO:0000256" key="2">
    <source>
        <dbReference type="ARBA" id="ARBA00023015"/>
    </source>
</evidence>
<evidence type="ECO:0000313" key="5">
    <source>
        <dbReference type="EMBL" id="SES16229.1"/>
    </source>
</evidence>
<dbReference type="OrthoDB" id="9813987at2"/>
<comment type="similarity">
    <text evidence="1">Belongs to the BlaI transcriptional regulatory family.</text>
</comment>
<evidence type="ECO:0000256" key="1">
    <source>
        <dbReference type="ARBA" id="ARBA00011046"/>
    </source>
</evidence>
<evidence type="ECO:0000313" key="6">
    <source>
        <dbReference type="Proteomes" id="UP000199019"/>
    </source>
</evidence>
<dbReference type="EMBL" id="FOHB01000003">
    <property type="protein sequence ID" value="SES16229.1"/>
    <property type="molecule type" value="Genomic_DNA"/>
</dbReference>
<keyword evidence="6" id="KW-1185">Reference proteome</keyword>
<dbReference type="Pfam" id="PF03965">
    <property type="entry name" value="Penicillinase_R"/>
    <property type="match status" value="1"/>
</dbReference>
<evidence type="ECO:0000256" key="4">
    <source>
        <dbReference type="ARBA" id="ARBA00023163"/>
    </source>
</evidence>
<keyword evidence="2" id="KW-0805">Transcription regulation</keyword>
<keyword evidence="3" id="KW-0238">DNA-binding</keyword>
<reference evidence="6" key="1">
    <citation type="submission" date="2016-10" db="EMBL/GenBank/DDBJ databases">
        <authorList>
            <person name="Varghese N."/>
            <person name="Submissions S."/>
        </authorList>
    </citation>
    <scope>NUCLEOTIDE SEQUENCE [LARGE SCALE GENOMIC DNA]</scope>
    <source>
        <strain evidence="6">CGMCC 1.6963</strain>
    </source>
</reference>
<dbReference type="GO" id="GO:0045892">
    <property type="term" value="P:negative regulation of DNA-templated transcription"/>
    <property type="evidence" value="ECO:0007669"/>
    <property type="project" value="InterPro"/>
</dbReference>
<accession>A0A1H9V3T5</accession>
<gene>
    <name evidence="5" type="ORF">SAMN05216199_2277</name>
</gene>
<protein>
    <submittedName>
        <fullName evidence="5">Predicted transcriptional regulator</fullName>
    </submittedName>
</protein>
<dbReference type="Gene3D" id="1.10.10.10">
    <property type="entry name" value="Winged helix-like DNA-binding domain superfamily/Winged helix DNA-binding domain"/>
    <property type="match status" value="1"/>
</dbReference>
<dbReference type="AlphaFoldDB" id="A0A1H9V3T5"/>
<dbReference type="InterPro" id="IPR036388">
    <property type="entry name" value="WH-like_DNA-bd_sf"/>
</dbReference>
<organism evidence="5 6">
    <name type="scientific">Pedococcus cremeus</name>
    <dbReference type="NCBI Taxonomy" id="587636"/>
    <lineage>
        <taxon>Bacteria</taxon>
        <taxon>Bacillati</taxon>
        <taxon>Actinomycetota</taxon>
        <taxon>Actinomycetes</taxon>
        <taxon>Micrococcales</taxon>
        <taxon>Intrasporangiaceae</taxon>
        <taxon>Pedococcus</taxon>
    </lineage>
</organism>
<dbReference type="GO" id="GO:0003677">
    <property type="term" value="F:DNA binding"/>
    <property type="evidence" value="ECO:0007669"/>
    <property type="project" value="UniProtKB-KW"/>
</dbReference>
<dbReference type="SUPFAM" id="SSF46785">
    <property type="entry name" value="Winged helix' DNA-binding domain"/>
    <property type="match status" value="1"/>
</dbReference>
<dbReference type="Proteomes" id="UP000199019">
    <property type="component" value="Unassembled WGS sequence"/>
</dbReference>
<dbReference type="RefSeq" id="WP_091758125.1">
    <property type="nucleotide sequence ID" value="NZ_FOHB01000003.1"/>
</dbReference>
<dbReference type="STRING" id="587636.SAMN05216199_2277"/>
<proteinExistence type="inferred from homology"/>
<dbReference type="InterPro" id="IPR005650">
    <property type="entry name" value="BlaI_family"/>
</dbReference>
<name>A0A1H9V3T5_9MICO</name>
<keyword evidence="4" id="KW-0804">Transcription</keyword>
<dbReference type="InterPro" id="IPR036390">
    <property type="entry name" value="WH_DNA-bd_sf"/>
</dbReference>
<sequence>MSTSARGRGELEREVLAAVAAAPAPVSANDVLRDLGGALAYTTVMTTLARLESKGVLTRQLDGRAYRYSLSGDPAEVDASLAAHRMRKVLESRPDRAGVLARFVADLSDEDEQILLALLAPETELPVSGGEAGSP</sequence>
<evidence type="ECO:0000256" key="3">
    <source>
        <dbReference type="ARBA" id="ARBA00023125"/>
    </source>
</evidence>